<evidence type="ECO:0000313" key="2">
    <source>
        <dbReference type="EMBL" id="CAL4118672.1"/>
    </source>
</evidence>
<dbReference type="SMART" id="SM00248">
    <property type="entry name" value="ANK"/>
    <property type="match status" value="2"/>
</dbReference>
<feature type="repeat" description="ANK" evidence="1">
    <location>
        <begin position="171"/>
        <end position="200"/>
    </location>
</feature>
<dbReference type="Gene3D" id="1.25.40.20">
    <property type="entry name" value="Ankyrin repeat-containing domain"/>
    <property type="match status" value="1"/>
</dbReference>
<dbReference type="Pfam" id="PF12796">
    <property type="entry name" value="Ank_2"/>
    <property type="match status" value="1"/>
</dbReference>
<name>A0AAV2RBH0_MEGNR</name>
<gene>
    <name evidence="2" type="ORF">MNOR_LOCUS21505</name>
</gene>
<dbReference type="AlphaFoldDB" id="A0AAV2RBH0"/>
<protein>
    <submittedName>
        <fullName evidence="2">Uncharacterized protein</fullName>
    </submittedName>
</protein>
<dbReference type="PROSITE" id="PS50088">
    <property type="entry name" value="ANK_REPEAT"/>
    <property type="match status" value="2"/>
</dbReference>
<accession>A0AAV2RBH0</accession>
<dbReference type="PANTHER" id="PTHR22677">
    <property type="entry name" value="ANKYRIN REPEAT DOMAIN-CONTAINING PROTEIN 60"/>
    <property type="match status" value="1"/>
</dbReference>
<dbReference type="SUPFAM" id="SSF48403">
    <property type="entry name" value="Ankyrin repeat"/>
    <property type="match status" value="1"/>
</dbReference>
<organism evidence="2 3">
    <name type="scientific">Meganyctiphanes norvegica</name>
    <name type="common">Northern krill</name>
    <name type="synonym">Thysanopoda norvegica</name>
    <dbReference type="NCBI Taxonomy" id="48144"/>
    <lineage>
        <taxon>Eukaryota</taxon>
        <taxon>Metazoa</taxon>
        <taxon>Ecdysozoa</taxon>
        <taxon>Arthropoda</taxon>
        <taxon>Crustacea</taxon>
        <taxon>Multicrustacea</taxon>
        <taxon>Malacostraca</taxon>
        <taxon>Eumalacostraca</taxon>
        <taxon>Eucarida</taxon>
        <taxon>Euphausiacea</taxon>
        <taxon>Euphausiidae</taxon>
        <taxon>Meganyctiphanes</taxon>
    </lineage>
</organism>
<dbReference type="PROSITE" id="PS50297">
    <property type="entry name" value="ANK_REP_REGION"/>
    <property type="match status" value="2"/>
</dbReference>
<evidence type="ECO:0000313" key="3">
    <source>
        <dbReference type="Proteomes" id="UP001497623"/>
    </source>
</evidence>
<dbReference type="EMBL" id="CAXKWB010017360">
    <property type="protein sequence ID" value="CAL4118672.1"/>
    <property type="molecule type" value="Genomic_DNA"/>
</dbReference>
<keyword evidence="1" id="KW-0040">ANK repeat</keyword>
<comment type="caution">
    <text evidence="2">The sequence shown here is derived from an EMBL/GenBank/DDBJ whole genome shotgun (WGS) entry which is preliminary data.</text>
</comment>
<feature type="repeat" description="ANK" evidence="1">
    <location>
        <begin position="138"/>
        <end position="170"/>
    </location>
</feature>
<dbReference type="InterPro" id="IPR036770">
    <property type="entry name" value="Ankyrin_rpt-contain_sf"/>
</dbReference>
<reference evidence="2 3" key="1">
    <citation type="submission" date="2024-05" db="EMBL/GenBank/DDBJ databases">
        <authorList>
            <person name="Wallberg A."/>
        </authorList>
    </citation>
    <scope>NUCLEOTIDE SEQUENCE [LARGE SCALE GENOMIC DNA]</scope>
</reference>
<sequence length="200" mass="22030">MTRGEPDNTSRNINSLAAEIPWSNGILERLNGILGTLVAGNDDKIRRALKVNMEKTWGGIRDDSIMYFSCNRERLVQFKAFYFPLKKALMEKISEVNDTQKGKTIKTLDCNPTKRALAMVSRAEVISGGLRVDMTAVPSSTPLYLASWGGHLQVIEKLLKLGANKETATHDGNTPLYAACLEGHLEVIKKLLNAGASKEL</sequence>
<feature type="non-terminal residue" evidence="2">
    <location>
        <position position="200"/>
    </location>
</feature>
<proteinExistence type="predicted"/>
<dbReference type="InterPro" id="IPR002110">
    <property type="entry name" value="Ankyrin_rpt"/>
</dbReference>
<dbReference type="PANTHER" id="PTHR22677:SF4">
    <property type="entry name" value="USHER SYNDROME TYPE-1G PROTEIN-LIKE PROTEIN"/>
    <property type="match status" value="1"/>
</dbReference>
<keyword evidence="3" id="KW-1185">Reference proteome</keyword>
<dbReference type="InterPro" id="IPR039323">
    <property type="entry name" value="ANKRD_45/46/60"/>
</dbReference>
<evidence type="ECO:0000256" key="1">
    <source>
        <dbReference type="PROSITE-ProRule" id="PRU00023"/>
    </source>
</evidence>
<dbReference type="Proteomes" id="UP001497623">
    <property type="component" value="Unassembled WGS sequence"/>
</dbReference>